<dbReference type="RefSeq" id="WP_379951140.1">
    <property type="nucleotide sequence ID" value="NZ_JBHMAF010000174.1"/>
</dbReference>
<dbReference type="InterPro" id="IPR002933">
    <property type="entry name" value="Peptidase_M20"/>
</dbReference>
<dbReference type="SUPFAM" id="SSF53187">
    <property type="entry name" value="Zn-dependent exopeptidases"/>
    <property type="match status" value="1"/>
</dbReference>
<dbReference type="PANTHER" id="PTHR11014:SF63">
    <property type="entry name" value="METALLOPEPTIDASE, PUTATIVE (AFU_ORTHOLOGUE AFUA_6G09600)-RELATED"/>
    <property type="match status" value="1"/>
</dbReference>
<evidence type="ECO:0000259" key="1">
    <source>
        <dbReference type="Pfam" id="PF07687"/>
    </source>
</evidence>
<keyword evidence="3" id="KW-1185">Reference proteome</keyword>
<name>A0ABV5WKJ0_9BACI</name>
<proteinExistence type="predicted"/>
<dbReference type="PIRSF" id="PIRSF005962">
    <property type="entry name" value="Pept_M20D_amidohydro"/>
    <property type="match status" value="1"/>
</dbReference>
<accession>A0ABV5WKJ0</accession>
<dbReference type="EMBL" id="JBHMAF010000174">
    <property type="protein sequence ID" value="MFB9760865.1"/>
    <property type="molecule type" value="Genomic_DNA"/>
</dbReference>
<dbReference type="Gene3D" id="3.30.70.360">
    <property type="match status" value="1"/>
</dbReference>
<dbReference type="Pfam" id="PF07687">
    <property type="entry name" value="M20_dimer"/>
    <property type="match status" value="1"/>
</dbReference>
<evidence type="ECO:0000313" key="2">
    <source>
        <dbReference type="EMBL" id="MFB9760865.1"/>
    </source>
</evidence>
<dbReference type="SUPFAM" id="SSF55031">
    <property type="entry name" value="Bacterial exopeptidase dimerisation domain"/>
    <property type="match status" value="1"/>
</dbReference>
<dbReference type="NCBIfam" id="TIGR01891">
    <property type="entry name" value="amidohydrolases"/>
    <property type="match status" value="1"/>
</dbReference>
<feature type="domain" description="Peptidase M20 dimerisation" evidence="1">
    <location>
        <begin position="198"/>
        <end position="296"/>
    </location>
</feature>
<gene>
    <name evidence="2" type="ORF">ACFFMS_21570</name>
</gene>
<evidence type="ECO:0000313" key="3">
    <source>
        <dbReference type="Proteomes" id="UP001589609"/>
    </source>
</evidence>
<dbReference type="Gene3D" id="3.40.630.10">
    <property type="entry name" value="Zn peptidases"/>
    <property type="match status" value="1"/>
</dbReference>
<organism evidence="2 3">
    <name type="scientific">Ectobacillus funiculus</name>
    <dbReference type="NCBI Taxonomy" id="137993"/>
    <lineage>
        <taxon>Bacteria</taxon>
        <taxon>Bacillati</taxon>
        <taxon>Bacillota</taxon>
        <taxon>Bacilli</taxon>
        <taxon>Bacillales</taxon>
        <taxon>Bacillaceae</taxon>
        <taxon>Ectobacillus</taxon>
    </lineage>
</organism>
<dbReference type="InterPro" id="IPR017439">
    <property type="entry name" value="Amidohydrolase"/>
</dbReference>
<protein>
    <submittedName>
        <fullName evidence="2">Amidohydrolase</fullName>
    </submittedName>
</protein>
<reference evidence="2 3" key="1">
    <citation type="submission" date="2024-09" db="EMBL/GenBank/DDBJ databases">
        <authorList>
            <person name="Sun Q."/>
            <person name="Mori K."/>
        </authorList>
    </citation>
    <scope>NUCLEOTIDE SEQUENCE [LARGE SCALE GENOMIC DNA]</scope>
    <source>
        <strain evidence="2 3">JCM 11201</strain>
    </source>
</reference>
<comment type="caution">
    <text evidence="2">The sequence shown here is derived from an EMBL/GenBank/DDBJ whole genome shotgun (WGS) entry which is preliminary data.</text>
</comment>
<dbReference type="InterPro" id="IPR011650">
    <property type="entry name" value="Peptidase_M20_dimer"/>
</dbReference>
<sequence length="388" mass="43523">MSTLEVTDNGVRLAGSLKCAKEVDNYVICLRRDFHLHPEISLQEERTMKVVTEELKKMEIEVEVVPNGGVIGIINGEQEGKSLVLRADLDALPMKEEELNLKERKIVVSTNDEAAHTCGHDGHTAMLLGAAKILSQNKDKLKGKVILAFEQGEENMTGIYKILNRLIEIGADGVWGIHLKSDIPSGKISVDAGPRMAGFFTFNIRIKGKSGHGSRPDLAISPLDCFTDFYTHLKAMRLNTLDPFNAITYSIGSISAGAASNIIPETLQFSGTCRYLNYEQGLRAEHEFKRILEKTCELHKCTYEFITEPKAVDLFVYNQEDCASVALEAVKTSIGEDTVYHYPAWMASETFAYYQKYFPGVFERKKCRYRFSGFFCKLFGAKEFLLLN</sequence>
<dbReference type="InterPro" id="IPR036264">
    <property type="entry name" value="Bact_exopeptidase_dim_dom"/>
</dbReference>
<dbReference type="Proteomes" id="UP001589609">
    <property type="component" value="Unassembled WGS sequence"/>
</dbReference>
<dbReference type="PANTHER" id="PTHR11014">
    <property type="entry name" value="PEPTIDASE M20 FAMILY MEMBER"/>
    <property type="match status" value="1"/>
</dbReference>
<dbReference type="Pfam" id="PF01546">
    <property type="entry name" value="Peptidase_M20"/>
    <property type="match status" value="1"/>
</dbReference>